<name>A0A3N1NXF0_9GAMM</name>
<dbReference type="Pfam" id="PF00596">
    <property type="entry name" value="Aldolase_II"/>
    <property type="match status" value="1"/>
</dbReference>
<evidence type="ECO:0000259" key="1">
    <source>
        <dbReference type="SMART" id="SM01007"/>
    </source>
</evidence>
<dbReference type="SMART" id="SM01007">
    <property type="entry name" value="Aldolase_II"/>
    <property type="match status" value="1"/>
</dbReference>
<gene>
    <name evidence="2" type="ORF">EDC38_0262</name>
</gene>
<organism evidence="2 3">
    <name type="scientific">Marinimicrobium koreense</name>
    <dbReference type="NCBI Taxonomy" id="306545"/>
    <lineage>
        <taxon>Bacteria</taxon>
        <taxon>Pseudomonadati</taxon>
        <taxon>Pseudomonadota</taxon>
        <taxon>Gammaproteobacteria</taxon>
        <taxon>Cellvibrionales</taxon>
        <taxon>Cellvibrionaceae</taxon>
        <taxon>Marinimicrobium</taxon>
    </lineage>
</organism>
<dbReference type="InterPro" id="IPR036409">
    <property type="entry name" value="Aldolase_II/adducin_N_sf"/>
</dbReference>
<feature type="domain" description="Class II aldolase/adducin N-terminal" evidence="1">
    <location>
        <begin position="28"/>
        <end position="233"/>
    </location>
</feature>
<dbReference type="AlphaFoldDB" id="A0A3N1NXF0"/>
<dbReference type="Gene3D" id="3.40.225.10">
    <property type="entry name" value="Class II aldolase/adducin N-terminal domain"/>
    <property type="match status" value="1"/>
</dbReference>
<accession>A0A3N1NXF0</accession>
<dbReference type="Proteomes" id="UP000273643">
    <property type="component" value="Unassembled WGS sequence"/>
</dbReference>
<protein>
    <submittedName>
        <fullName evidence="2">Rhamnose utilization protein RhaD (Predicted bifunctional aldolase and dehydrogenase)</fullName>
    </submittedName>
</protein>
<dbReference type="SUPFAM" id="SSF53639">
    <property type="entry name" value="AraD/HMP-PK domain-like"/>
    <property type="match status" value="1"/>
</dbReference>
<dbReference type="EMBL" id="RJUK01000001">
    <property type="protein sequence ID" value="ROQ19677.1"/>
    <property type="molecule type" value="Genomic_DNA"/>
</dbReference>
<evidence type="ECO:0000313" key="2">
    <source>
        <dbReference type="EMBL" id="ROQ19677.1"/>
    </source>
</evidence>
<sequence>MSYRNNHYTHIHDTWDDALANRLSPLEALVYRSNRLGEDHRITPTGGGSTSLKVIEKDPVSGQPVEVIWIKSAGTDLKTSRRSQFSPLYQERLMALRHHYQRLRRANTRPTASEPFKAATFNRAAPAPSVDTPLHALMPYAHVNHIHPCAAIAVGACKNSRALTQRIWGHTMLWVPRARPGFEQGIPLQAAWNRNPDAKGALLAGNGIATWSDDNRLCYRQTLDIIEAASRYIAARDKGDKTFGGPRHSDLSAPTRQNVLKRILPFLTDLISDGNPVVGTVESVPEVMRFVNSVDAPRLAAKGVACLHHLRHTKLKPLYIPWNPEGDTLETLKQKLEQGVARYRDTRRGRAGSSTQGEVPAVCLIPGVGLIALGQSKKGSRLTAEAYQNAIEVMRCAEAIDAYVGLSAQEAQLLDSL</sequence>
<keyword evidence="3" id="KW-1185">Reference proteome</keyword>
<proteinExistence type="predicted"/>
<dbReference type="RefSeq" id="WP_123636991.1">
    <property type="nucleotide sequence ID" value="NZ_JBHYFO010000003.1"/>
</dbReference>
<comment type="caution">
    <text evidence="2">The sequence shown here is derived from an EMBL/GenBank/DDBJ whole genome shotgun (WGS) entry which is preliminary data.</text>
</comment>
<dbReference type="GO" id="GO:0005996">
    <property type="term" value="P:monosaccharide metabolic process"/>
    <property type="evidence" value="ECO:0007669"/>
    <property type="project" value="UniProtKB-ARBA"/>
</dbReference>
<dbReference type="InterPro" id="IPR001303">
    <property type="entry name" value="Aldolase_II/adducin_N"/>
</dbReference>
<evidence type="ECO:0000313" key="3">
    <source>
        <dbReference type="Proteomes" id="UP000273643"/>
    </source>
</evidence>
<reference evidence="2 3" key="1">
    <citation type="submission" date="2018-11" db="EMBL/GenBank/DDBJ databases">
        <title>Genomic Encyclopedia of Type Strains, Phase IV (KMG-IV): sequencing the most valuable type-strain genomes for metagenomic binning, comparative biology and taxonomic classification.</title>
        <authorList>
            <person name="Goeker M."/>
        </authorList>
    </citation>
    <scope>NUCLEOTIDE SEQUENCE [LARGE SCALE GENOMIC DNA]</scope>
    <source>
        <strain evidence="2 3">DSM 16974</strain>
    </source>
</reference>
<dbReference type="OrthoDB" id="9774430at2"/>